<evidence type="ECO:0000256" key="1">
    <source>
        <dbReference type="ARBA" id="ARBA00008140"/>
    </source>
</evidence>
<dbReference type="InterPro" id="IPR008580">
    <property type="entry name" value="PPPDE_dom"/>
</dbReference>
<dbReference type="GO" id="GO:0070646">
    <property type="term" value="P:protein modification by small protein removal"/>
    <property type="evidence" value="ECO:0007669"/>
    <property type="project" value="TreeGrafter"/>
</dbReference>
<evidence type="ECO:0000259" key="5">
    <source>
        <dbReference type="PROSITE" id="PS51858"/>
    </source>
</evidence>
<evidence type="ECO:0000313" key="7">
    <source>
        <dbReference type="WBParaSite" id="nRc.2.0.1.t04709-RA"/>
    </source>
</evidence>
<dbReference type="SMART" id="SM01179">
    <property type="entry name" value="DUF862"/>
    <property type="match status" value="1"/>
</dbReference>
<dbReference type="WBParaSite" id="nRc.2.0.1.t04709-RA">
    <property type="protein sequence ID" value="nRc.2.0.1.t04709-RA"/>
    <property type="gene ID" value="nRc.2.0.1.g04709"/>
</dbReference>
<dbReference type="Pfam" id="PF05903">
    <property type="entry name" value="Peptidase_C97"/>
    <property type="match status" value="1"/>
</dbReference>
<dbReference type="PANTHER" id="PTHR12378">
    <property type="entry name" value="DESUMOYLATING ISOPEPTIDASE"/>
    <property type="match status" value="1"/>
</dbReference>
<keyword evidence="3" id="KW-0378">Hydrolase</keyword>
<dbReference type="Gene3D" id="3.90.1720.30">
    <property type="entry name" value="PPPDE domains"/>
    <property type="match status" value="1"/>
</dbReference>
<sequence length="199" mass="21935">MPYPVKLQVYDVSRGLARTLSVSLLGKYVDGLWHSAIHVYGNEYFFGGNGIAYCPPGGTILGHPTEIVDLGTTEISEDIFIEHLASLSENMFRPEAYHVVDHNCNTFSNEIAQFLTGRTIPSKIRNLSSDIMSTPFGQLIKPMIEKLQGAVNTGTTISQLKNSTKTTEKTSESEKDKAKPGQTSNEEPSTNPHKEMDLD</sequence>
<dbReference type="GO" id="GO:0008233">
    <property type="term" value="F:peptidase activity"/>
    <property type="evidence" value="ECO:0007669"/>
    <property type="project" value="UniProtKB-KW"/>
</dbReference>
<feature type="compositionally biased region" description="Polar residues" evidence="4">
    <location>
        <begin position="181"/>
        <end position="191"/>
    </location>
</feature>
<feature type="compositionally biased region" description="Basic and acidic residues" evidence="4">
    <location>
        <begin position="166"/>
        <end position="179"/>
    </location>
</feature>
<dbReference type="Proteomes" id="UP000887565">
    <property type="component" value="Unplaced"/>
</dbReference>
<name>A0A915HSH9_ROMCU</name>
<feature type="region of interest" description="Disordered" evidence="4">
    <location>
        <begin position="158"/>
        <end position="199"/>
    </location>
</feature>
<dbReference type="OMA" id="WHTAIVI"/>
<organism evidence="6 7">
    <name type="scientific">Romanomermis culicivorax</name>
    <name type="common">Nematode worm</name>
    <dbReference type="NCBI Taxonomy" id="13658"/>
    <lineage>
        <taxon>Eukaryota</taxon>
        <taxon>Metazoa</taxon>
        <taxon>Ecdysozoa</taxon>
        <taxon>Nematoda</taxon>
        <taxon>Enoplea</taxon>
        <taxon>Dorylaimia</taxon>
        <taxon>Mermithida</taxon>
        <taxon>Mermithoidea</taxon>
        <taxon>Mermithidae</taxon>
        <taxon>Romanomermis</taxon>
    </lineage>
</organism>
<dbReference type="InterPro" id="IPR042266">
    <property type="entry name" value="PPPDE_sf"/>
</dbReference>
<proteinExistence type="inferred from homology"/>
<evidence type="ECO:0000256" key="4">
    <source>
        <dbReference type="SAM" id="MobiDB-lite"/>
    </source>
</evidence>
<evidence type="ECO:0000256" key="3">
    <source>
        <dbReference type="ARBA" id="ARBA00022801"/>
    </source>
</evidence>
<evidence type="ECO:0000313" key="6">
    <source>
        <dbReference type="Proteomes" id="UP000887565"/>
    </source>
</evidence>
<dbReference type="PANTHER" id="PTHR12378:SF7">
    <property type="entry name" value="DESUMOYLATING ISOPEPTIDASE 1"/>
    <property type="match status" value="1"/>
</dbReference>
<comment type="similarity">
    <text evidence="1">Belongs to the DeSI family.</text>
</comment>
<keyword evidence="2" id="KW-0645">Protease</keyword>
<protein>
    <submittedName>
        <fullName evidence="7">PPPDE domain-containing protein</fullName>
    </submittedName>
</protein>
<dbReference type="GO" id="GO:0006508">
    <property type="term" value="P:proteolysis"/>
    <property type="evidence" value="ECO:0007669"/>
    <property type="project" value="UniProtKB-KW"/>
</dbReference>
<dbReference type="AlphaFoldDB" id="A0A915HSH9"/>
<keyword evidence="6" id="KW-1185">Reference proteome</keyword>
<reference evidence="7" key="1">
    <citation type="submission" date="2022-11" db="UniProtKB">
        <authorList>
            <consortium name="WormBaseParasite"/>
        </authorList>
    </citation>
    <scope>IDENTIFICATION</scope>
</reference>
<evidence type="ECO:0000256" key="2">
    <source>
        <dbReference type="ARBA" id="ARBA00022670"/>
    </source>
</evidence>
<accession>A0A915HSH9</accession>
<feature type="domain" description="PPPDE" evidence="5">
    <location>
        <begin position="3"/>
        <end position="145"/>
    </location>
</feature>
<dbReference type="PROSITE" id="PS51858">
    <property type="entry name" value="PPPDE"/>
    <property type="match status" value="1"/>
</dbReference>